<reference evidence="6 7" key="1">
    <citation type="journal article" date="2016" name="Nat. Microbiol.">
        <title>The Mouse Intestinal Bacterial Collection (miBC) provides host-specific insight into cultured diversity and functional potential of the gut microbiota.</title>
        <authorList>
            <person name="Lagkouvardos I."/>
            <person name="Pukall R."/>
            <person name="Abt B."/>
            <person name="Foesel B.U."/>
            <person name="Meier-Kolthoff J.P."/>
            <person name="Kumar N."/>
            <person name="Bresciani A."/>
            <person name="Martinez I."/>
            <person name="Just S."/>
            <person name="Ziegler C."/>
            <person name="Brugiroux S."/>
            <person name="Garzetti D."/>
            <person name="Wenning M."/>
            <person name="Bui T.P."/>
            <person name="Wang J."/>
            <person name="Hugenholtz F."/>
            <person name="Plugge C.M."/>
            <person name="Peterson D.A."/>
            <person name="Hornef M.W."/>
            <person name="Baines J.F."/>
            <person name="Smidt H."/>
            <person name="Walter J."/>
            <person name="Kristiansen K."/>
            <person name="Nielsen H.B."/>
            <person name="Haller D."/>
            <person name="Overmann J."/>
            <person name="Stecher B."/>
            <person name="Clavel T."/>
        </authorList>
    </citation>
    <scope>NUCLEOTIDE SEQUENCE [LARGE SCALE GENOMIC DNA]</scope>
    <source>
        <strain evidence="6 7">DSM 28560</strain>
    </source>
</reference>
<evidence type="ECO:0000256" key="2">
    <source>
        <dbReference type="ARBA" id="ARBA00023067"/>
    </source>
</evidence>
<dbReference type="AlphaFoldDB" id="A0A4R4FCL3"/>
<accession>A0A4R4FCL3</accession>
<evidence type="ECO:0000313" key="6">
    <source>
        <dbReference type="EMBL" id="TDA21031.1"/>
    </source>
</evidence>
<comment type="caution">
    <text evidence="6">The sequence shown here is derived from an EMBL/GenBank/DDBJ whole genome shotgun (WGS) entry which is preliminary data.</text>
</comment>
<dbReference type="GO" id="GO:0003677">
    <property type="term" value="F:DNA binding"/>
    <property type="evidence" value="ECO:0007669"/>
    <property type="project" value="UniProtKB-KW"/>
</dbReference>
<dbReference type="EMBL" id="SMMX01000012">
    <property type="protein sequence ID" value="TDA21031.1"/>
    <property type="molecule type" value="Genomic_DNA"/>
</dbReference>
<keyword evidence="7" id="KW-1185">Reference proteome</keyword>
<dbReference type="InterPro" id="IPR000119">
    <property type="entry name" value="Hist_DNA-bd"/>
</dbReference>
<dbReference type="Gene3D" id="4.10.520.10">
    <property type="entry name" value="IHF-like DNA-binding proteins"/>
    <property type="match status" value="1"/>
</dbReference>
<proteinExistence type="inferred from homology"/>
<name>A0A4R4FCL3_9FIRM</name>
<evidence type="ECO:0000313" key="7">
    <source>
        <dbReference type="Proteomes" id="UP000295710"/>
    </source>
</evidence>
<dbReference type="PRINTS" id="PR01727">
    <property type="entry name" value="DNABINDINGHU"/>
</dbReference>
<dbReference type="CDD" id="cd13831">
    <property type="entry name" value="HU"/>
    <property type="match status" value="1"/>
</dbReference>
<dbReference type="GO" id="GO:0030527">
    <property type="term" value="F:structural constituent of chromatin"/>
    <property type="evidence" value="ECO:0007669"/>
    <property type="project" value="InterPro"/>
</dbReference>
<evidence type="ECO:0000256" key="4">
    <source>
        <dbReference type="RuleBase" id="RU003939"/>
    </source>
</evidence>
<keyword evidence="3 6" id="KW-0238">DNA-binding</keyword>
<dbReference type="PANTHER" id="PTHR33175">
    <property type="entry name" value="DNA-BINDING PROTEIN HU"/>
    <property type="match status" value="1"/>
</dbReference>
<keyword evidence="2" id="KW-0226">DNA condensation</keyword>
<dbReference type="SUPFAM" id="SSF47729">
    <property type="entry name" value="IHF-like DNA-binding proteins"/>
    <property type="match status" value="1"/>
</dbReference>
<organism evidence="6 7">
    <name type="scientific">Extibacter muris</name>
    <dbReference type="NCBI Taxonomy" id="1796622"/>
    <lineage>
        <taxon>Bacteria</taxon>
        <taxon>Bacillati</taxon>
        <taxon>Bacillota</taxon>
        <taxon>Clostridia</taxon>
        <taxon>Lachnospirales</taxon>
        <taxon>Lachnospiraceae</taxon>
        <taxon>Extibacter</taxon>
    </lineage>
</organism>
<sequence>MNRNEFVEELCSRTSLTKSQATESMNAVLAILTERMAARDKVQFTGFGTFEAKYSPLRKARNPQTGEKVSIPAGYRPSFKAGKSLRGKVNEAQK</sequence>
<evidence type="ECO:0000256" key="1">
    <source>
        <dbReference type="ARBA" id="ARBA00010529"/>
    </source>
</evidence>
<dbReference type="Pfam" id="PF00216">
    <property type="entry name" value="Bac_DNA_binding"/>
    <property type="match status" value="1"/>
</dbReference>
<protein>
    <submittedName>
        <fullName evidence="6">HU family DNA-binding protein</fullName>
    </submittedName>
</protein>
<dbReference type="Proteomes" id="UP000295710">
    <property type="component" value="Unassembled WGS sequence"/>
</dbReference>
<dbReference type="GO" id="GO:0030261">
    <property type="term" value="P:chromosome condensation"/>
    <property type="evidence" value="ECO:0007669"/>
    <property type="project" value="UniProtKB-KW"/>
</dbReference>
<dbReference type="SMART" id="SM00411">
    <property type="entry name" value="BHL"/>
    <property type="match status" value="1"/>
</dbReference>
<dbReference type="InterPro" id="IPR010992">
    <property type="entry name" value="IHF-like_DNA-bd_dom_sf"/>
</dbReference>
<gene>
    <name evidence="6" type="ORF">E1963_13865</name>
</gene>
<comment type="similarity">
    <text evidence="1 4">Belongs to the bacterial histone-like protein family.</text>
</comment>
<feature type="region of interest" description="Disordered" evidence="5">
    <location>
        <begin position="58"/>
        <end position="94"/>
    </location>
</feature>
<dbReference type="PANTHER" id="PTHR33175:SF3">
    <property type="entry name" value="DNA-BINDING PROTEIN HU-BETA"/>
    <property type="match status" value="1"/>
</dbReference>
<evidence type="ECO:0000256" key="5">
    <source>
        <dbReference type="SAM" id="MobiDB-lite"/>
    </source>
</evidence>
<dbReference type="RefSeq" id="WP_132279013.1">
    <property type="nucleotide sequence ID" value="NZ_JAOBST010000047.1"/>
</dbReference>
<evidence type="ECO:0000256" key="3">
    <source>
        <dbReference type="ARBA" id="ARBA00023125"/>
    </source>
</evidence>